<evidence type="ECO:0000256" key="5">
    <source>
        <dbReference type="SAM" id="MobiDB-lite"/>
    </source>
</evidence>
<evidence type="ECO:0000256" key="4">
    <source>
        <dbReference type="ARBA" id="ARBA00023242"/>
    </source>
</evidence>
<dbReference type="PROSITE" id="PS00028">
    <property type="entry name" value="ZINC_FINGER_C2H2_1"/>
    <property type="match status" value="1"/>
</dbReference>
<evidence type="ECO:0000256" key="1">
    <source>
        <dbReference type="ARBA" id="ARBA00022723"/>
    </source>
</evidence>
<evidence type="ECO:0000313" key="8">
    <source>
        <dbReference type="Proteomes" id="UP000002058"/>
    </source>
</evidence>
<dbReference type="InterPro" id="IPR003604">
    <property type="entry name" value="Matrin/U1-like-C_Znf_C2H2"/>
</dbReference>
<dbReference type="InterPro" id="IPR013087">
    <property type="entry name" value="Znf_C2H2_type"/>
</dbReference>
<feature type="compositionally biased region" description="Basic residues" evidence="5">
    <location>
        <begin position="380"/>
        <end position="391"/>
    </location>
</feature>
<dbReference type="eggNOG" id="KOG4727">
    <property type="taxonomic scope" value="Eukaryota"/>
</dbReference>
<dbReference type="GO" id="GO:0005681">
    <property type="term" value="C:spliceosomal complex"/>
    <property type="evidence" value="ECO:0007669"/>
    <property type="project" value="InterPro"/>
</dbReference>
<dbReference type="RefSeq" id="XP_002582414.1">
    <property type="nucleotide sequence ID" value="XM_002582368.1"/>
</dbReference>
<feature type="compositionally biased region" description="Basic and acidic residues" evidence="5">
    <location>
        <begin position="352"/>
        <end position="370"/>
    </location>
</feature>
<dbReference type="GO" id="GO:0000398">
    <property type="term" value="P:mRNA splicing, via spliceosome"/>
    <property type="evidence" value="ECO:0007669"/>
    <property type="project" value="InterPro"/>
</dbReference>
<evidence type="ECO:0000256" key="2">
    <source>
        <dbReference type="ARBA" id="ARBA00022771"/>
    </source>
</evidence>
<evidence type="ECO:0000256" key="3">
    <source>
        <dbReference type="ARBA" id="ARBA00022833"/>
    </source>
</evidence>
<dbReference type="Pfam" id="PF01636">
    <property type="entry name" value="APH"/>
    <property type="match status" value="1"/>
</dbReference>
<dbReference type="Gene3D" id="3.30.160.60">
    <property type="entry name" value="Classic Zinc Finger"/>
    <property type="match status" value="1"/>
</dbReference>
<dbReference type="InterPro" id="IPR002575">
    <property type="entry name" value="Aminoglycoside_PTrfase"/>
</dbReference>
<dbReference type="VEuPathDB" id="FungiDB:UREG_07187"/>
<dbReference type="InParanoid" id="C4JYD6"/>
<reference evidence="8" key="1">
    <citation type="journal article" date="2009" name="Genome Res.">
        <title>Comparative genomic analyses of the human fungal pathogens Coccidioides and their relatives.</title>
        <authorList>
            <person name="Sharpton T.J."/>
            <person name="Stajich J.E."/>
            <person name="Rounsley S.D."/>
            <person name="Gardner M.J."/>
            <person name="Wortman J.R."/>
            <person name="Jordar V.S."/>
            <person name="Maiti R."/>
            <person name="Kodira C.D."/>
            <person name="Neafsey D.E."/>
            <person name="Zeng Q."/>
            <person name="Hung C.-Y."/>
            <person name="McMahan C."/>
            <person name="Muszewska A."/>
            <person name="Grynberg M."/>
            <person name="Mandel M.A."/>
            <person name="Kellner E.M."/>
            <person name="Barker B.M."/>
            <person name="Galgiani J.N."/>
            <person name="Orbach M.J."/>
            <person name="Kirkland T.N."/>
            <person name="Cole G.T."/>
            <person name="Henn M.R."/>
            <person name="Birren B.W."/>
            <person name="Taylor J.W."/>
        </authorList>
    </citation>
    <scope>NUCLEOTIDE SEQUENCE [LARGE SCALE GENOMIC DNA]</scope>
    <source>
        <strain evidence="8">UAMH 1704</strain>
    </source>
</reference>
<dbReference type="HOGENOM" id="CLU_665975_0_0_1"/>
<dbReference type="Gene3D" id="3.90.1200.10">
    <property type="match status" value="1"/>
</dbReference>
<dbReference type="SMART" id="SM00451">
    <property type="entry name" value="ZnF_U1"/>
    <property type="match status" value="1"/>
</dbReference>
<evidence type="ECO:0000313" key="7">
    <source>
        <dbReference type="EMBL" id="EEP82322.1"/>
    </source>
</evidence>
<keyword evidence="8" id="KW-1185">Reference proteome</keyword>
<keyword evidence="2" id="KW-0863">Zinc-finger</keyword>
<dbReference type="InterPro" id="IPR036236">
    <property type="entry name" value="Znf_C2H2_sf"/>
</dbReference>
<dbReference type="AlphaFoldDB" id="C4JYD6"/>
<keyword evidence="1" id="KW-0479">Metal-binding</keyword>
<dbReference type="Proteomes" id="UP000002058">
    <property type="component" value="Unassembled WGS sequence"/>
</dbReference>
<feature type="region of interest" description="Disordered" evidence="5">
    <location>
        <begin position="352"/>
        <end position="413"/>
    </location>
</feature>
<dbReference type="PANTHER" id="PTHR45986">
    <property type="entry name" value="ZINC FINGER MATRIN-TYPE PROTEIN 2"/>
    <property type="match status" value="1"/>
</dbReference>
<keyword evidence="4" id="KW-0539">Nucleus</keyword>
<dbReference type="GO" id="GO:0046540">
    <property type="term" value="C:U4/U6 x U5 tri-snRNP complex"/>
    <property type="evidence" value="ECO:0007669"/>
    <property type="project" value="TreeGrafter"/>
</dbReference>
<keyword evidence="3" id="KW-0862">Zinc</keyword>
<evidence type="ECO:0000259" key="6">
    <source>
        <dbReference type="PROSITE" id="PS00028"/>
    </source>
</evidence>
<dbReference type="InterPro" id="IPR022755">
    <property type="entry name" value="Znf_C2H2_jaz"/>
</dbReference>
<dbReference type="OrthoDB" id="30343at2759"/>
<dbReference type="KEGG" id="ure:UREG_07187"/>
<name>C4JYD6_UNCRE</name>
<dbReference type="EMBL" id="CH476619">
    <property type="protein sequence ID" value="EEP82322.1"/>
    <property type="molecule type" value="Genomic_DNA"/>
</dbReference>
<dbReference type="STRING" id="336963.C4JYD6"/>
<dbReference type="GO" id="GO:0003676">
    <property type="term" value="F:nucleic acid binding"/>
    <property type="evidence" value="ECO:0007669"/>
    <property type="project" value="InterPro"/>
</dbReference>
<gene>
    <name evidence="7" type="ORF">UREG_07187</name>
</gene>
<organism evidence="7 8">
    <name type="scientific">Uncinocarpus reesii (strain UAMH 1704)</name>
    <dbReference type="NCBI Taxonomy" id="336963"/>
    <lineage>
        <taxon>Eukaryota</taxon>
        <taxon>Fungi</taxon>
        <taxon>Dikarya</taxon>
        <taxon>Ascomycota</taxon>
        <taxon>Pezizomycotina</taxon>
        <taxon>Eurotiomycetes</taxon>
        <taxon>Eurotiomycetidae</taxon>
        <taxon>Onygenales</taxon>
        <taxon>Onygenaceae</taxon>
        <taxon>Uncinocarpus</taxon>
    </lineage>
</organism>
<dbReference type="InterPro" id="IPR011009">
    <property type="entry name" value="Kinase-like_dom_sf"/>
</dbReference>
<dbReference type="SUPFAM" id="SSF56112">
    <property type="entry name" value="Protein kinase-like (PK-like)"/>
    <property type="match status" value="1"/>
</dbReference>
<accession>C4JYD6</accession>
<dbReference type="GeneID" id="8439789"/>
<feature type="domain" description="C2H2-type" evidence="6">
    <location>
        <begin position="296"/>
        <end position="318"/>
    </location>
</feature>
<dbReference type="GO" id="GO:0008270">
    <property type="term" value="F:zinc ion binding"/>
    <property type="evidence" value="ECO:0007669"/>
    <property type="project" value="UniProtKB-KW"/>
</dbReference>
<sequence>MDPFHSKAQFYMAMSNAVDHLQDDPPNTSRAGHNFPSHLGLCSQGSILVFATILQVPTFGGERICSAIGTLIRSTRVPDHKMGPFENEKEMCEYLLAPASMHTFKTREEYNAVVQRAEELQERPHQITFTHGDFKAHNILVDEDGHLAGFLDWESAGWCPEYWEFTTAMSPDSSPEVARFKLSNALSHIQKMSDSQAKKSAYGTPSSDTAFRKTWDREAYAEKAAADEAKAKAESKARYEAKLLGKKYYAPVDYSTLEATTSRARRLDVASLVGKTTIVPAGAAVGKRGRGAGFYCADCDLTFKDNIQLVEHLNSKQHLIATGQSGEVVRAGVEDVRQRLRWLSHKRRMDAEEEKKAGELDLNQRLKTREEEEEKEREERRRKRNEKRRKNGKEGQNGIKQEDSWEGRLGVIA</sequence>
<dbReference type="Pfam" id="PF12171">
    <property type="entry name" value="zf-C2H2_jaz"/>
    <property type="match status" value="1"/>
</dbReference>
<proteinExistence type="predicted"/>
<protein>
    <recommendedName>
        <fullName evidence="6">C2H2-type domain-containing protein</fullName>
    </recommendedName>
</protein>
<dbReference type="SUPFAM" id="SSF57667">
    <property type="entry name" value="beta-beta-alpha zinc fingers"/>
    <property type="match status" value="1"/>
</dbReference>
<dbReference type="InterPro" id="IPR040107">
    <property type="entry name" value="Snu23"/>
</dbReference>
<dbReference type="PANTHER" id="PTHR45986:SF1">
    <property type="entry name" value="ZINC FINGER MATRIN-TYPE PROTEIN 2"/>
    <property type="match status" value="1"/>
</dbReference>